<dbReference type="HOGENOM" id="CLU_042856_0_1_1"/>
<evidence type="ECO:0000259" key="2">
    <source>
        <dbReference type="Pfam" id="PF13837"/>
    </source>
</evidence>
<dbReference type="Gramene" id="OB03G23660.1">
    <property type="protein sequence ID" value="OB03G23660.1"/>
    <property type="gene ID" value="OB03G23660"/>
</dbReference>
<reference evidence="3" key="1">
    <citation type="journal article" date="2013" name="Nat. Commun.">
        <title>Whole-genome sequencing of Oryza brachyantha reveals mechanisms underlying Oryza genome evolution.</title>
        <authorList>
            <person name="Chen J."/>
            <person name="Huang Q."/>
            <person name="Gao D."/>
            <person name="Wang J."/>
            <person name="Lang Y."/>
            <person name="Liu T."/>
            <person name="Li B."/>
            <person name="Bai Z."/>
            <person name="Luis Goicoechea J."/>
            <person name="Liang C."/>
            <person name="Chen C."/>
            <person name="Zhang W."/>
            <person name="Sun S."/>
            <person name="Liao Y."/>
            <person name="Zhang X."/>
            <person name="Yang L."/>
            <person name="Song C."/>
            <person name="Wang M."/>
            <person name="Shi J."/>
            <person name="Liu G."/>
            <person name="Liu J."/>
            <person name="Zhou H."/>
            <person name="Zhou W."/>
            <person name="Yu Q."/>
            <person name="An N."/>
            <person name="Chen Y."/>
            <person name="Cai Q."/>
            <person name="Wang B."/>
            <person name="Liu B."/>
            <person name="Min J."/>
            <person name="Huang Y."/>
            <person name="Wu H."/>
            <person name="Li Z."/>
            <person name="Zhang Y."/>
            <person name="Yin Y."/>
            <person name="Song W."/>
            <person name="Jiang J."/>
            <person name="Jackson S.A."/>
            <person name="Wing R.A."/>
            <person name="Wang J."/>
            <person name="Chen M."/>
        </authorList>
    </citation>
    <scope>NUCLEOTIDE SEQUENCE [LARGE SCALE GENOMIC DNA]</scope>
    <source>
        <strain evidence="3">cv. IRGC 101232</strain>
    </source>
</reference>
<evidence type="ECO:0000313" key="4">
    <source>
        <dbReference type="Proteomes" id="UP000006038"/>
    </source>
</evidence>
<protein>
    <recommendedName>
        <fullName evidence="2">Myb/SANT-like DNA-binding domain-containing protein</fullName>
    </recommendedName>
</protein>
<dbReference type="Pfam" id="PF13837">
    <property type="entry name" value="Myb_DNA-bind_4"/>
    <property type="match status" value="1"/>
</dbReference>
<dbReference type="STRING" id="4533.J3LMU0"/>
<dbReference type="PANTHER" id="PTHR31307:SF46">
    <property type="entry name" value="MYB_SANT-LIKE DNA-BINDING DOMAIN-CONTAINING PROTEIN"/>
    <property type="match status" value="1"/>
</dbReference>
<name>J3LMU0_ORYBR</name>
<proteinExistence type="predicted"/>
<dbReference type="AlphaFoldDB" id="J3LMU0"/>
<organism evidence="3">
    <name type="scientific">Oryza brachyantha</name>
    <name type="common">malo sina</name>
    <dbReference type="NCBI Taxonomy" id="4533"/>
    <lineage>
        <taxon>Eukaryota</taxon>
        <taxon>Viridiplantae</taxon>
        <taxon>Streptophyta</taxon>
        <taxon>Embryophyta</taxon>
        <taxon>Tracheophyta</taxon>
        <taxon>Spermatophyta</taxon>
        <taxon>Magnoliopsida</taxon>
        <taxon>Liliopsida</taxon>
        <taxon>Poales</taxon>
        <taxon>Poaceae</taxon>
        <taxon>BOP clade</taxon>
        <taxon>Oryzoideae</taxon>
        <taxon>Oryzeae</taxon>
        <taxon>Oryzinae</taxon>
        <taxon>Oryza</taxon>
    </lineage>
</organism>
<dbReference type="eggNOG" id="KOG4282">
    <property type="taxonomic scope" value="Eukaryota"/>
</dbReference>
<dbReference type="InterPro" id="IPR044822">
    <property type="entry name" value="Myb_DNA-bind_4"/>
</dbReference>
<evidence type="ECO:0000313" key="3">
    <source>
        <dbReference type="EnsemblPlants" id="OB03G23660.1"/>
    </source>
</evidence>
<feature type="domain" description="Myb/SANT-like DNA-binding" evidence="2">
    <location>
        <begin position="21"/>
        <end position="107"/>
    </location>
</feature>
<feature type="region of interest" description="Disordered" evidence="1">
    <location>
        <begin position="1"/>
        <end position="24"/>
    </location>
</feature>
<dbReference type="GO" id="GO:0000976">
    <property type="term" value="F:transcription cis-regulatory region binding"/>
    <property type="evidence" value="ECO:0007669"/>
    <property type="project" value="TreeGrafter"/>
</dbReference>
<keyword evidence="4" id="KW-1185">Reference proteome</keyword>
<dbReference type="EnsemblPlants" id="OB03G23660.1">
    <property type="protein sequence ID" value="OB03G23660.1"/>
    <property type="gene ID" value="OB03G23660"/>
</dbReference>
<evidence type="ECO:0000256" key="1">
    <source>
        <dbReference type="SAM" id="MobiDB-lite"/>
    </source>
</evidence>
<accession>J3LMU0</accession>
<sequence length="224" mass="24806">MSRRSKPSPSPPPQQQRAGGWWSDGGTTALIDAWGPLYVARNRGPLPVKAWRAAASAVNVHRAAAGYRFNRTRAQCQTRLRTLKERYKRELSKPPPSGWRHFSRLRAFLAGPDGPPPGFPAKTLASSVKMEKGEEEEEKCQQEVIGSGSAGPLLGRWTVPTRPRNGAAACCPAEVVTKLAEVYERVELSRLDGEKEKMAVEREKTVLPLHDAVKVKEEKLEMDT</sequence>
<dbReference type="OMA" id="QCQTRVR"/>
<dbReference type="Proteomes" id="UP000006038">
    <property type="component" value="Chromosome 3"/>
</dbReference>
<dbReference type="GO" id="GO:0005634">
    <property type="term" value="C:nucleus"/>
    <property type="evidence" value="ECO:0007669"/>
    <property type="project" value="TreeGrafter"/>
</dbReference>
<reference evidence="3" key="2">
    <citation type="submission" date="2013-04" db="UniProtKB">
        <authorList>
            <consortium name="EnsemblPlants"/>
        </authorList>
    </citation>
    <scope>IDENTIFICATION</scope>
</reference>
<dbReference type="PANTHER" id="PTHR31307">
    <property type="entry name" value="TRIHELIX TRANSCRIPTION FACTOR ASIL2"/>
    <property type="match status" value="1"/>
</dbReference>
<dbReference type="InterPro" id="IPR044823">
    <property type="entry name" value="ASIL1/2-like"/>
</dbReference>